<name>A0A9D4U2E4_ADICA</name>
<keyword evidence="2" id="KW-1185">Reference proteome</keyword>
<protein>
    <submittedName>
        <fullName evidence="1">Uncharacterized protein</fullName>
    </submittedName>
</protein>
<sequence length="67" mass="7315">MDSSKREGSRGGYGSWCLNGISFEPPWHVTLFHRKGAVPSSSNEEVQHPCIGIAESLVTWNLSAQGQ</sequence>
<dbReference type="EMBL" id="JABFUD020000024">
    <property type="protein sequence ID" value="KAI5060349.1"/>
    <property type="molecule type" value="Genomic_DNA"/>
</dbReference>
<organism evidence="1 2">
    <name type="scientific">Adiantum capillus-veneris</name>
    <name type="common">Maidenhair fern</name>
    <dbReference type="NCBI Taxonomy" id="13818"/>
    <lineage>
        <taxon>Eukaryota</taxon>
        <taxon>Viridiplantae</taxon>
        <taxon>Streptophyta</taxon>
        <taxon>Embryophyta</taxon>
        <taxon>Tracheophyta</taxon>
        <taxon>Polypodiopsida</taxon>
        <taxon>Polypodiidae</taxon>
        <taxon>Polypodiales</taxon>
        <taxon>Pteridineae</taxon>
        <taxon>Pteridaceae</taxon>
        <taxon>Vittarioideae</taxon>
        <taxon>Adiantum</taxon>
    </lineage>
</organism>
<proteinExistence type="predicted"/>
<gene>
    <name evidence="1" type="ORF">GOP47_0024769</name>
</gene>
<reference evidence="1" key="1">
    <citation type="submission" date="2021-01" db="EMBL/GenBank/DDBJ databases">
        <title>Adiantum capillus-veneris genome.</title>
        <authorList>
            <person name="Fang Y."/>
            <person name="Liao Q."/>
        </authorList>
    </citation>
    <scope>NUCLEOTIDE SEQUENCE</scope>
    <source>
        <strain evidence="1">H3</strain>
        <tissue evidence="1">Leaf</tissue>
    </source>
</reference>
<comment type="caution">
    <text evidence="1">The sequence shown here is derived from an EMBL/GenBank/DDBJ whole genome shotgun (WGS) entry which is preliminary data.</text>
</comment>
<evidence type="ECO:0000313" key="1">
    <source>
        <dbReference type="EMBL" id="KAI5060349.1"/>
    </source>
</evidence>
<dbReference type="AlphaFoldDB" id="A0A9D4U2E4"/>
<dbReference type="Proteomes" id="UP000886520">
    <property type="component" value="Chromosome 24"/>
</dbReference>
<evidence type="ECO:0000313" key="2">
    <source>
        <dbReference type="Proteomes" id="UP000886520"/>
    </source>
</evidence>
<accession>A0A9D4U2E4</accession>